<dbReference type="GO" id="GO:0005737">
    <property type="term" value="C:cytoplasm"/>
    <property type="evidence" value="ECO:0007669"/>
    <property type="project" value="TreeGrafter"/>
</dbReference>
<proteinExistence type="predicted"/>
<name>K1WI47_MARBU</name>
<protein>
    <submittedName>
        <fullName evidence="2">Phosphoglycerate mutase</fullName>
    </submittedName>
</protein>
<accession>K1WI47</accession>
<feature type="signal peptide" evidence="1">
    <location>
        <begin position="1"/>
        <end position="18"/>
    </location>
</feature>
<gene>
    <name evidence="2" type="ORF">MBM_04847</name>
</gene>
<reference evidence="2 3" key="1">
    <citation type="journal article" date="2012" name="BMC Genomics">
        <title>Sequencing the genome of Marssonina brunnea reveals fungus-poplar co-evolution.</title>
        <authorList>
            <person name="Zhu S."/>
            <person name="Cao Y.-Z."/>
            <person name="Jiang C."/>
            <person name="Tan B.-Y."/>
            <person name="Wang Z."/>
            <person name="Feng S."/>
            <person name="Zhang L."/>
            <person name="Su X.-H."/>
            <person name="Brejova B."/>
            <person name="Vinar T."/>
            <person name="Xu M."/>
            <person name="Wang M.-X."/>
            <person name="Zhang S.-G."/>
            <person name="Huang M.-R."/>
            <person name="Wu R."/>
            <person name="Zhou Y."/>
        </authorList>
    </citation>
    <scope>NUCLEOTIDE SEQUENCE [LARGE SCALE GENOMIC DNA]</scope>
    <source>
        <strain evidence="2 3">MB_m1</strain>
    </source>
</reference>
<dbReference type="PANTHER" id="PTHR48100:SF54">
    <property type="entry name" value="PHOSPHATASE SPAC5H10.03-RELATED"/>
    <property type="match status" value="1"/>
</dbReference>
<dbReference type="CDD" id="cd07067">
    <property type="entry name" value="HP_PGM_like"/>
    <property type="match status" value="1"/>
</dbReference>
<keyword evidence="3" id="KW-1185">Reference proteome</keyword>
<feature type="chain" id="PRO_5003854792" evidence="1">
    <location>
        <begin position="19"/>
        <end position="391"/>
    </location>
</feature>
<evidence type="ECO:0000256" key="1">
    <source>
        <dbReference type="SAM" id="SignalP"/>
    </source>
</evidence>
<dbReference type="GeneID" id="18760782"/>
<dbReference type="InterPro" id="IPR013078">
    <property type="entry name" value="His_Pase_superF_clade-1"/>
</dbReference>
<evidence type="ECO:0000313" key="3">
    <source>
        <dbReference type="Proteomes" id="UP000006753"/>
    </source>
</evidence>
<dbReference type="EMBL" id="JH921437">
    <property type="protein sequence ID" value="EKD17270.1"/>
    <property type="molecule type" value="Genomic_DNA"/>
</dbReference>
<dbReference type="PANTHER" id="PTHR48100">
    <property type="entry name" value="BROAD-SPECIFICITY PHOSPHATASE YOR283W-RELATED"/>
    <property type="match status" value="1"/>
</dbReference>
<keyword evidence="1" id="KW-0732">Signal</keyword>
<organism evidence="2 3">
    <name type="scientific">Marssonina brunnea f. sp. multigermtubi (strain MB_m1)</name>
    <name type="common">Marssonina leaf spot fungus</name>
    <dbReference type="NCBI Taxonomy" id="1072389"/>
    <lineage>
        <taxon>Eukaryota</taxon>
        <taxon>Fungi</taxon>
        <taxon>Dikarya</taxon>
        <taxon>Ascomycota</taxon>
        <taxon>Pezizomycotina</taxon>
        <taxon>Leotiomycetes</taxon>
        <taxon>Helotiales</taxon>
        <taxon>Drepanopezizaceae</taxon>
        <taxon>Drepanopeziza</taxon>
    </lineage>
</organism>
<sequence length="391" mass="42102">MRPSLILAALAAASPCLAGPLAYALCQAACMAPVVACYSAAGFVFGAVLTVAASPAILACNAAQGTCYAGCAVVALTPTFLAVQPSSLPATQLLVTRGVPRLLDISLKDLKPTKENTTANQRTLPLPSLEETLRPFHVTEPAPPPGTSSTSPDGMIYVHVIRHAQALHNAVPRKDREAFLDPRLTEKGIRQAEFLREAFPHHDNATMFLSSPMSRALETTLICFEKTIREKGLKIIAMEDLREWGVFPCNTGSKISTLLQEFPALEETLEAALVPENWRVNWENALVDPAYMATRVARVKEMLWNLGQMALSGGGALYGGGEWKKGVKVPGKGVKIPAVEEGKDCHIVVISHGGFLAELMGESRQMLNTQMKTLVATKEGDLVLLEKLLPE</sequence>
<dbReference type="SUPFAM" id="SSF53254">
    <property type="entry name" value="Phosphoglycerate mutase-like"/>
    <property type="match status" value="1"/>
</dbReference>
<dbReference type="Gene3D" id="3.40.50.1240">
    <property type="entry name" value="Phosphoglycerate mutase-like"/>
    <property type="match status" value="1"/>
</dbReference>
<dbReference type="AlphaFoldDB" id="K1WI47"/>
<dbReference type="InterPro" id="IPR029033">
    <property type="entry name" value="His_PPase_superfam"/>
</dbReference>
<dbReference type="Pfam" id="PF00300">
    <property type="entry name" value="His_Phos_1"/>
    <property type="match status" value="1"/>
</dbReference>
<dbReference type="HOGENOM" id="CLU_706110_0_0_1"/>
<dbReference type="SMART" id="SM00855">
    <property type="entry name" value="PGAM"/>
    <property type="match status" value="1"/>
</dbReference>
<dbReference type="InterPro" id="IPR050275">
    <property type="entry name" value="PGM_Phosphatase"/>
</dbReference>
<dbReference type="eggNOG" id="ENOG502S6ZF">
    <property type="taxonomic scope" value="Eukaryota"/>
</dbReference>
<dbReference type="KEGG" id="mbe:MBM_04847"/>
<dbReference type="GO" id="GO:0016791">
    <property type="term" value="F:phosphatase activity"/>
    <property type="evidence" value="ECO:0007669"/>
    <property type="project" value="TreeGrafter"/>
</dbReference>
<dbReference type="OrthoDB" id="496981at2759"/>
<dbReference type="InParanoid" id="K1WI47"/>
<evidence type="ECO:0000313" key="2">
    <source>
        <dbReference type="EMBL" id="EKD17270.1"/>
    </source>
</evidence>
<dbReference type="Proteomes" id="UP000006753">
    <property type="component" value="Unassembled WGS sequence"/>
</dbReference>